<evidence type="ECO:0000256" key="1">
    <source>
        <dbReference type="SAM" id="Coils"/>
    </source>
</evidence>
<keyword evidence="2" id="KW-0472">Membrane</keyword>
<organism evidence="3 4">
    <name type="scientific">Candidatus Vogelbacteria bacterium RIFOXYB1_FULL_42_16</name>
    <dbReference type="NCBI Taxonomy" id="1802436"/>
    <lineage>
        <taxon>Bacteria</taxon>
        <taxon>Candidatus Vogeliibacteriota</taxon>
    </lineage>
</organism>
<protein>
    <submittedName>
        <fullName evidence="3">Uncharacterized protein</fullName>
    </submittedName>
</protein>
<evidence type="ECO:0000313" key="3">
    <source>
        <dbReference type="EMBL" id="OHA58152.1"/>
    </source>
</evidence>
<dbReference type="EMBL" id="MHTH01000013">
    <property type="protein sequence ID" value="OHA58152.1"/>
    <property type="molecule type" value="Genomic_DNA"/>
</dbReference>
<name>A0A1G2QDU7_9BACT</name>
<feature type="coiled-coil region" evidence="1">
    <location>
        <begin position="49"/>
        <end position="76"/>
    </location>
</feature>
<dbReference type="AlphaFoldDB" id="A0A1G2QDU7"/>
<evidence type="ECO:0000313" key="4">
    <source>
        <dbReference type="Proteomes" id="UP000176222"/>
    </source>
</evidence>
<evidence type="ECO:0000256" key="2">
    <source>
        <dbReference type="SAM" id="Phobius"/>
    </source>
</evidence>
<keyword evidence="2" id="KW-0812">Transmembrane</keyword>
<keyword evidence="1" id="KW-0175">Coiled coil</keyword>
<proteinExistence type="predicted"/>
<accession>A0A1G2QDU7</accession>
<comment type="caution">
    <text evidence="3">The sequence shown here is derived from an EMBL/GenBank/DDBJ whole genome shotgun (WGS) entry which is preliminary data.</text>
</comment>
<dbReference type="Proteomes" id="UP000176222">
    <property type="component" value="Unassembled WGS sequence"/>
</dbReference>
<sequence length="126" mass="14503">MIVAENFQVRRGNKKWLYFLALLLLIANGFLFRGVWRLYQKSQIASNNYLSAKERLDKLEVRKNFLQGQLAELKTEQGLEKQIRNSFSVVKAGEKMVVIVDSPDQATTSIDKGNPLWRAIKSIFGR</sequence>
<feature type="transmembrane region" description="Helical" evidence="2">
    <location>
        <begin position="16"/>
        <end position="36"/>
    </location>
</feature>
<keyword evidence="2" id="KW-1133">Transmembrane helix</keyword>
<reference evidence="3 4" key="1">
    <citation type="journal article" date="2016" name="Nat. Commun.">
        <title>Thousands of microbial genomes shed light on interconnected biogeochemical processes in an aquifer system.</title>
        <authorList>
            <person name="Anantharaman K."/>
            <person name="Brown C.T."/>
            <person name="Hug L.A."/>
            <person name="Sharon I."/>
            <person name="Castelle C.J."/>
            <person name="Probst A.J."/>
            <person name="Thomas B.C."/>
            <person name="Singh A."/>
            <person name="Wilkins M.J."/>
            <person name="Karaoz U."/>
            <person name="Brodie E.L."/>
            <person name="Williams K.H."/>
            <person name="Hubbard S.S."/>
            <person name="Banfield J.F."/>
        </authorList>
    </citation>
    <scope>NUCLEOTIDE SEQUENCE [LARGE SCALE GENOMIC DNA]</scope>
</reference>
<gene>
    <name evidence="3" type="ORF">A2370_00385</name>
</gene>